<dbReference type="RefSeq" id="WP_001504519.1">
    <property type="nucleotide sequence ID" value="NZ_BFMC01000002.1"/>
</dbReference>
<accession>A0A1Q6A9V7</accession>
<name>A0A1Q6A9V7_ECOLX</name>
<organism evidence="1 2">
    <name type="scientific">Escherichia coli</name>
    <dbReference type="NCBI Taxonomy" id="562"/>
    <lineage>
        <taxon>Bacteria</taxon>
        <taxon>Pseudomonadati</taxon>
        <taxon>Pseudomonadota</taxon>
        <taxon>Gammaproteobacteria</taxon>
        <taxon>Enterobacterales</taxon>
        <taxon>Enterobacteriaceae</taxon>
        <taxon>Escherichia</taxon>
    </lineage>
</organism>
<dbReference type="EMBL" id="ROAL01000037">
    <property type="protein sequence ID" value="MIB63535.1"/>
    <property type="molecule type" value="Genomic_DNA"/>
</dbReference>
<evidence type="ECO:0000313" key="2">
    <source>
        <dbReference type="Proteomes" id="UP000271175"/>
    </source>
</evidence>
<protein>
    <submittedName>
        <fullName evidence="1">ASCH domain-containing protein</fullName>
    </submittedName>
</protein>
<proteinExistence type="predicted"/>
<comment type="caution">
    <text evidence="1">The sequence shown here is derived from an EMBL/GenBank/DDBJ whole genome shotgun (WGS) entry which is preliminary data.</text>
</comment>
<dbReference type="AlphaFoldDB" id="A0A1Q6A9V7"/>
<evidence type="ECO:0000313" key="1">
    <source>
        <dbReference type="EMBL" id="MIB63535.1"/>
    </source>
</evidence>
<dbReference type="Proteomes" id="UP000271175">
    <property type="component" value="Unassembled WGS sequence"/>
</dbReference>
<sequence length="94" mass="10999">MANLQLAVKSEYFDAMIRGEKTEEYRLVNDYWKKRLVNREYGSLIITKGYPKRDDSSRRIDVPYGGYEIKTITHPHFGDKPVKVYAIKVNIGNE</sequence>
<gene>
    <name evidence="1" type="ORF">D9E49_24625</name>
</gene>
<reference evidence="1 2" key="1">
    <citation type="submission" date="2018-10" db="EMBL/GenBank/DDBJ databases">
        <authorList>
            <consortium name="NARMS: The National Antimicrobial Resistance Monitoring System"/>
        </authorList>
    </citation>
    <scope>NUCLEOTIDE SEQUENCE [LARGE SCALE GENOMIC DNA]</scope>
    <source>
        <strain evidence="1 2">CVM N17EC0276</strain>
    </source>
</reference>